<dbReference type="STRING" id="1073996.SAMN05444271_101255"/>
<name>A0A1H6RF42_9EURY</name>
<proteinExistence type="predicted"/>
<evidence type="ECO:0000313" key="2">
    <source>
        <dbReference type="Proteomes" id="UP000198888"/>
    </source>
</evidence>
<dbReference type="Proteomes" id="UP000198888">
    <property type="component" value="Unassembled WGS sequence"/>
</dbReference>
<protein>
    <submittedName>
        <fullName evidence="1">Uncharacterized protein</fullName>
    </submittedName>
</protein>
<reference evidence="1 2" key="1">
    <citation type="submission" date="2016-10" db="EMBL/GenBank/DDBJ databases">
        <authorList>
            <person name="de Groot N.N."/>
        </authorList>
    </citation>
    <scope>NUCLEOTIDE SEQUENCE [LARGE SCALE GENOMIC DNA]</scope>
    <source>
        <strain evidence="1 2">DSM 22187</strain>
    </source>
</reference>
<accession>A0A1H6RF42</accession>
<keyword evidence="2" id="KW-1185">Reference proteome</keyword>
<evidence type="ECO:0000313" key="1">
    <source>
        <dbReference type="EMBL" id="SEI50215.1"/>
    </source>
</evidence>
<dbReference type="AlphaFoldDB" id="A0A1H6RF42"/>
<dbReference type="EMBL" id="FNYR01000001">
    <property type="protein sequence ID" value="SEI50215.1"/>
    <property type="molecule type" value="Genomic_DNA"/>
</dbReference>
<sequence>MAPLAEKLFRVWKNRPLTDSVGSPSGSWLFNGRFTIPLCAGSFSGGFGDSGVSRVGWAGKHLSELVGKHPNETVRNVGPAMIAT</sequence>
<dbReference type="RefSeq" id="WP_177171885.1">
    <property type="nucleotide sequence ID" value="NZ_FNYR01000001.1"/>
</dbReference>
<organism evidence="1 2">
    <name type="scientific">Halohasta litchfieldiae</name>
    <dbReference type="NCBI Taxonomy" id="1073996"/>
    <lineage>
        <taxon>Archaea</taxon>
        <taxon>Methanobacteriati</taxon>
        <taxon>Methanobacteriota</taxon>
        <taxon>Stenosarchaea group</taxon>
        <taxon>Halobacteria</taxon>
        <taxon>Halobacteriales</taxon>
        <taxon>Haloferacaceae</taxon>
        <taxon>Halohasta</taxon>
    </lineage>
</organism>
<gene>
    <name evidence="1" type="ORF">SAMN05444271_101255</name>
</gene>